<dbReference type="STRING" id="504798.SAMN05421871_11530"/>
<dbReference type="Pfam" id="PF14106">
    <property type="entry name" value="DUF4279"/>
    <property type="match status" value="1"/>
</dbReference>
<dbReference type="InterPro" id="IPR025459">
    <property type="entry name" value="DUF4279"/>
</dbReference>
<evidence type="ECO:0000313" key="1">
    <source>
        <dbReference type="EMBL" id="SDP87928.1"/>
    </source>
</evidence>
<name>A0A1H0WBD8_9PSEU</name>
<evidence type="ECO:0000313" key="2">
    <source>
        <dbReference type="Proteomes" id="UP000199651"/>
    </source>
</evidence>
<protein>
    <recommendedName>
        <fullName evidence="3">DUF4279 domain-containing protein</fullName>
    </recommendedName>
</protein>
<accession>A0A1H0WBD8</accession>
<sequence>MPTVRIRQYVYLGLVSRQVSAAEVTARLGVEPDRVRVRGARSTRPPIPVFHAWEVVCDEPRLRVDEQLARVVHRLTPHHAEIVALARELRSADPQHGGAVMRVVRYLAAEDGAEEELSSPDARLQKLPGQHHLLSWTVDREVLEFLSAVEATLDVDEYG</sequence>
<evidence type="ECO:0008006" key="3">
    <source>
        <dbReference type="Google" id="ProtNLM"/>
    </source>
</evidence>
<gene>
    <name evidence="1" type="ORF">SAMN05192558_11976</name>
</gene>
<dbReference type="EMBL" id="FNJB01000019">
    <property type="protein sequence ID" value="SDP87928.1"/>
    <property type="molecule type" value="Genomic_DNA"/>
</dbReference>
<dbReference type="Proteomes" id="UP000199651">
    <property type="component" value="Unassembled WGS sequence"/>
</dbReference>
<dbReference type="AlphaFoldDB" id="A0A1H0WBD8"/>
<organism evidence="1 2">
    <name type="scientific">Actinokineospora alba</name>
    <dbReference type="NCBI Taxonomy" id="504798"/>
    <lineage>
        <taxon>Bacteria</taxon>
        <taxon>Bacillati</taxon>
        <taxon>Actinomycetota</taxon>
        <taxon>Actinomycetes</taxon>
        <taxon>Pseudonocardiales</taxon>
        <taxon>Pseudonocardiaceae</taxon>
        <taxon>Actinokineospora</taxon>
    </lineage>
</organism>
<proteinExistence type="predicted"/>
<keyword evidence="2" id="KW-1185">Reference proteome</keyword>
<reference evidence="2" key="1">
    <citation type="submission" date="2016-10" db="EMBL/GenBank/DDBJ databases">
        <authorList>
            <person name="Varghese N."/>
            <person name="Submissions S."/>
        </authorList>
    </citation>
    <scope>NUCLEOTIDE SEQUENCE [LARGE SCALE GENOMIC DNA]</scope>
    <source>
        <strain evidence="2">IBRC-M 10655</strain>
    </source>
</reference>